<dbReference type="AlphaFoldDB" id="C7CJP9"/>
<dbReference type="EMBL" id="FP103042">
    <property type="protein sequence ID" value="CAX23539.1"/>
    <property type="molecule type" value="Genomic_DNA"/>
</dbReference>
<protein>
    <submittedName>
        <fullName evidence="2">Uncharacterized protein</fullName>
    </submittedName>
</protein>
<dbReference type="Proteomes" id="UP000008070">
    <property type="component" value="Chromosome"/>
</dbReference>
<sequence>MSARGHEPKPKDVVQGYAVTGGKTIAAGEPLWDFVGTGWVTKFPFRQDAGSAVVGPPIVTSRTCRTGDVPAQSYSVAAPKRRQNTTESPR</sequence>
<dbReference type="HOGENOM" id="CLU_2437422_0_0_5"/>
<dbReference type="KEGG" id="mdi:METDI1950"/>
<organism evidence="2 3">
    <name type="scientific">Methylorubrum extorquens (strain DSM 6343 / CIP 106787 / DM4)</name>
    <name type="common">Methylobacterium extorquens</name>
    <dbReference type="NCBI Taxonomy" id="661410"/>
    <lineage>
        <taxon>Bacteria</taxon>
        <taxon>Pseudomonadati</taxon>
        <taxon>Pseudomonadota</taxon>
        <taxon>Alphaproteobacteria</taxon>
        <taxon>Hyphomicrobiales</taxon>
        <taxon>Methylobacteriaceae</taxon>
        <taxon>Methylorubrum</taxon>
    </lineage>
</organism>
<reference evidence="3" key="1">
    <citation type="journal article" date="2009" name="PLoS ONE">
        <title>Methylobacterium genome sequences: a reference blueprint to investigate microbial metabolism of C1 compounds from natural and industrial sources.</title>
        <authorList>
            <person name="Vuilleumier S."/>
            <person name="Chistoserdova L."/>
            <person name="Lee M.-C."/>
            <person name="Bringel F."/>
            <person name="Lajus A."/>
            <person name="Zhou Y."/>
            <person name="Gourion B."/>
            <person name="Barbe V."/>
            <person name="Chang J."/>
            <person name="Cruveiller S."/>
            <person name="Dossat C."/>
            <person name="Gillett W."/>
            <person name="Gruffaz C."/>
            <person name="Haugen E."/>
            <person name="Hourcade E."/>
            <person name="Levy R."/>
            <person name="Mangenot S."/>
            <person name="Muller E."/>
            <person name="Nadalig T."/>
            <person name="Pagni M."/>
            <person name="Penny C."/>
            <person name="Peyraud R."/>
            <person name="Robinson D.G."/>
            <person name="Roche D."/>
            <person name="Rouy Z."/>
            <person name="Saenampechek C."/>
            <person name="Salvignol G."/>
            <person name="Vallenet D."/>
            <person name="Wu Z."/>
            <person name="Marx C.J."/>
            <person name="Vorholt J.A."/>
            <person name="Olson M.V."/>
            <person name="Kaul R."/>
            <person name="Weissenbach J."/>
            <person name="Medigue C."/>
            <person name="Lidstrom M.E."/>
        </authorList>
    </citation>
    <scope>NUCLEOTIDE SEQUENCE [LARGE SCALE GENOMIC DNA]</scope>
    <source>
        <strain evidence="3">DSM 6343 / CIP 106787 / DM4</strain>
    </source>
</reference>
<accession>C7CJP9</accession>
<name>C7CJP9_METED</name>
<gene>
    <name evidence="2" type="ORF">METD_I1950</name>
</gene>
<feature type="region of interest" description="Disordered" evidence="1">
    <location>
        <begin position="64"/>
        <end position="90"/>
    </location>
</feature>
<evidence type="ECO:0000313" key="3">
    <source>
        <dbReference type="Proteomes" id="UP000008070"/>
    </source>
</evidence>
<evidence type="ECO:0000313" key="2">
    <source>
        <dbReference type="EMBL" id="CAX23539.1"/>
    </source>
</evidence>
<proteinExistence type="predicted"/>
<evidence type="ECO:0000256" key="1">
    <source>
        <dbReference type="SAM" id="MobiDB-lite"/>
    </source>
</evidence>